<dbReference type="CDD" id="cd06238">
    <property type="entry name" value="M14-like"/>
    <property type="match status" value="1"/>
</dbReference>
<evidence type="ECO:0000256" key="5">
    <source>
        <dbReference type="ARBA" id="ARBA00022833"/>
    </source>
</evidence>
<feature type="chain" id="PRO_5021954497" evidence="8">
    <location>
        <begin position="26"/>
        <end position="878"/>
    </location>
</feature>
<keyword evidence="10" id="KW-0121">Carboxypeptidase</keyword>
<dbReference type="AlphaFoldDB" id="A0A547P904"/>
<dbReference type="CDD" id="cd03143">
    <property type="entry name" value="A4_beta-galactosidase_middle_domain"/>
    <property type="match status" value="1"/>
</dbReference>
<dbReference type="GO" id="GO:0004181">
    <property type="term" value="F:metallocarboxypeptidase activity"/>
    <property type="evidence" value="ECO:0007669"/>
    <property type="project" value="InterPro"/>
</dbReference>
<evidence type="ECO:0000256" key="2">
    <source>
        <dbReference type="ARBA" id="ARBA00005988"/>
    </source>
</evidence>
<comment type="cofactor">
    <cofactor evidence="1">
        <name>Zn(2+)</name>
        <dbReference type="ChEBI" id="CHEBI:29105"/>
    </cofactor>
</comment>
<dbReference type="SMART" id="SM00631">
    <property type="entry name" value="Zn_pept"/>
    <property type="match status" value="1"/>
</dbReference>
<evidence type="ECO:0000259" key="9">
    <source>
        <dbReference type="PROSITE" id="PS52035"/>
    </source>
</evidence>
<proteinExistence type="inferred from homology"/>
<comment type="caution">
    <text evidence="10">The sequence shown here is derived from an EMBL/GenBank/DDBJ whole genome shotgun (WGS) entry which is preliminary data.</text>
</comment>
<dbReference type="EMBL" id="VHJK01000001">
    <property type="protein sequence ID" value="TRD10635.1"/>
    <property type="molecule type" value="Genomic_DNA"/>
</dbReference>
<dbReference type="GO" id="GO:0006508">
    <property type="term" value="P:proteolysis"/>
    <property type="evidence" value="ECO:0007669"/>
    <property type="project" value="UniProtKB-KW"/>
</dbReference>
<gene>
    <name evidence="10" type="ORF">FGU71_01305</name>
</gene>
<keyword evidence="5" id="KW-0862">Zinc</keyword>
<reference evidence="10 11" key="1">
    <citation type="submission" date="2019-06" db="EMBL/GenBank/DDBJ databases">
        <title>Erythrobacter insulae sp. nov., isolated from a tidal flat.</title>
        <authorList>
            <person name="Yoon J.-H."/>
        </authorList>
    </citation>
    <scope>NUCLEOTIDE SEQUENCE [LARGE SCALE GENOMIC DNA]</scope>
    <source>
        <strain evidence="10 11">JBTF-M21</strain>
    </source>
</reference>
<protein>
    <submittedName>
        <fullName evidence="10">Carboxypeptidase</fullName>
    </submittedName>
</protein>
<dbReference type="InterPro" id="IPR029062">
    <property type="entry name" value="Class_I_gatase-like"/>
</dbReference>
<dbReference type="PANTHER" id="PTHR11705">
    <property type="entry name" value="PROTEASE FAMILY M14 CARBOXYPEPTIDASE A,B"/>
    <property type="match status" value="1"/>
</dbReference>
<evidence type="ECO:0000256" key="6">
    <source>
        <dbReference type="ARBA" id="ARBA00023049"/>
    </source>
</evidence>
<keyword evidence="4" id="KW-0378">Hydrolase</keyword>
<keyword evidence="6" id="KW-0482">Metalloprotease</keyword>
<dbReference type="GO" id="GO:0008270">
    <property type="term" value="F:zinc ion binding"/>
    <property type="evidence" value="ECO:0007669"/>
    <property type="project" value="InterPro"/>
</dbReference>
<dbReference type="SUPFAM" id="SSF52317">
    <property type="entry name" value="Class I glutamine amidotransferase-like"/>
    <property type="match status" value="1"/>
</dbReference>
<evidence type="ECO:0000313" key="11">
    <source>
        <dbReference type="Proteomes" id="UP000316343"/>
    </source>
</evidence>
<evidence type="ECO:0000313" key="10">
    <source>
        <dbReference type="EMBL" id="TRD10635.1"/>
    </source>
</evidence>
<comment type="caution">
    <text evidence="7">Lacks conserved residue(s) required for the propagation of feature annotation.</text>
</comment>
<dbReference type="Gene3D" id="3.40.50.880">
    <property type="match status" value="1"/>
</dbReference>
<accession>A0A547P904</accession>
<comment type="similarity">
    <text evidence="2 7">Belongs to the peptidase M14 family.</text>
</comment>
<dbReference type="Gene3D" id="3.40.630.10">
    <property type="entry name" value="Zn peptidases"/>
    <property type="match status" value="1"/>
</dbReference>
<dbReference type="SUPFAM" id="SSF53187">
    <property type="entry name" value="Zn-dependent exopeptidases"/>
    <property type="match status" value="1"/>
</dbReference>
<feature type="domain" description="Peptidase M14" evidence="9">
    <location>
        <begin position="51"/>
        <end position="362"/>
    </location>
</feature>
<name>A0A547P904_9SPHN</name>
<dbReference type="Proteomes" id="UP000316343">
    <property type="component" value="Unassembled WGS sequence"/>
</dbReference>
<evidence type="ECO:0000256" key="7">
    <source>
        <dbReference type="PROSITE-ProRule" id="PRU01379"/>
    </source>
</evidence>
<keyword evidence="3" id="KW-0645">Protease</keyword>
<keyword evidence="11" id="KW-1185">Reference proteome</keyword>
<dbReference type="GO" id="GO:0005615">
    <property type="term" value="C:extracellular space"/>
    <property type="evidence" value="ECO:0007669"/>
    <property type="project" value="TreeGrafter"/>
</dbReference>
<feature type="signal peptide" evidence="8">
    <location>
        <begin position="1"/>
        <end position="25"/>
    </location>
</feature>
<organism evidence="10 11">
    <name type="scientific">Erythrobacter insulae</name>
    <dbReference type="NCBI Taxonomy" id="2584124"/>
    <lineage>
        <taxon>Bacteria</taxon>
        <taxon>Pseudomonadati</taxon>
        <taxon>Pseudomonadota</taxon>
        <taxon>Alphaproteobacteria</taxon>
        <taxon>Sphingomonadales</taxon>
        <taxon>Erythrobacteraceae</taxon>
        <taxon>Erythrobacter/Porphyrobacter group</taxon>
        <taxon>Erythrobacter</taxon>
    </lineage>
</organism>
<dbReference type="Pfam" id="PF00246">
    <property type="entry name" value="Peptidase_M14"/>
    <property type="match status" value="1"/>
</dbReference>
<evidence type="ECO:0000256" key="4">
    <source>
        <dbReference type="ARBA" id="ARBA00022801"/>
    </source>
</evidence>
<dbReference type="OrthoDB" id="9767214at2"/>
<evidence type="ECO:0000256" key="8">
    <source>
        <dbReference type="SAM" id="SignalP"/>
    </source>
</evidence>
<evidence type="ECO:0000256" key="1">
    <source>
        <dbReference type="ARBA" id="ARBA00001947"/>
    </source>
</evidence>
<dbReference type="PANTHER" id="PTHR11705:SF143">
    <property type="entry name" value="SLL0236 PROTEIN"/>
    <property type="match status" value="1"/>
</dbReference>
<keyword evidence="8" id="KW-0732">Signal</keyword>
<sequence length="878" mass="94616">MRRAILGTFWVVVAAATFLSGPAQAQSFLAAEFDPSIPTLSETVGHEPGTRITSPDETLRYLRALADAAPDRMKMVEYAKSWEGRSLNYVILTAPENMARIGAIQADLANIAAGRSSNGDALPVTWLTYGVHGNEISSTDASLMMAYHLLAAQGDARAEQILRETIVVLDPMQNPDGRARFVNHFRGALGIEASGDRQAAEHDETWPSGRVNHYMFDLNRDWFTLSQPETRGKVAAIQQWSPVVVVDVHEMGGDETYFFSPAARPLNPNITAQQRQSYELIGRNNASWFDRMGEPYFTREVYDLFYPGYGDTWNTHQGAIGSTYEQGSSRGLVFDRRDGTTLTYADTVRNHFIASFSTSEAVAMNADRFLSNYAQYRAANANGAAGRGTYIIDLGKRRWNAEALGRRLAAQGINVVRRDGPANACGRSYPSGYIAVSQAQPAGRLVRSLLDKDTPLASDFLAEQESRRARDLGHELYDVTAWSIGYMSGVDVNLCSGAVAGNALSQDAPIAAKAEGSGDFAIAVPWTDSGQARLVTLALREGIEARVTDTAFTKDGREYPRGTVIFPAAMNGAEGMERLGQLASEIGAHTVALESSWVESGPNLGSEKFVRLTLPRVAIAWDEGISQLSAGATRYVLEQRLGLPVVPIRTGRFGRADLSGYDVLIVPDGNPASALGSGGLATIRDFVSGGGVLVTFEGSLSIFAAGDRPLLATKREAALGVDPSADGGDGGKDTASLVEASEFTSESEYREAIQNQRALPDRLPGALLNTVADTDHFLSAGYDAGAVVMARGSQIFTPLDRSVGTNVMRFAASDDLIASGYVWDENRRQMAFKPFLMAQRSGGGITIGFANDPTERAYLDGLDLLLANAVLIAPARVR</sequence>
<dbReference type="InterPro" id="IPR000834">
    <property type="entry name" value="Peptidase_M14"/>
</dbReference>
<dbReference type="RefSeq" id="WP_142786897.1">
    <property type="nucleotide sequence ID" value="NZ_VHJK01000001.1"/>
</dbReference>
<evidence type="ECO:0000256" key="3">
    <source>
        <dbReference type="ARBA" id="ARBA00022670"/>
    </source>
</evidence>
<dbReference type="PROSITE" id="PS52035">
    <property type="entry name" value="PEPTIDASE_M14"/>
    <property type="match status" value="1"/>
</dbReference>